<dbReference type="PANTHER" id="PTHR43280">
    <property type="entry name" value="ARAC-FAMILY TRANSCRIPTIONAL REGULATOR"/>
    <property type="match status" value="1"/>
</dbReference>
<dbReference type="OrthoDB" id="145012at2"/>
<gene>
    <name evidence="5" type="ORF">FE782_24395</name>
</gene>
<dbReference type="EMBL" id="VCIW01000020">
    <property type="protein sequence ID" value="TLS49535.1"/>
    <property type="molecule type" value="Genomic_DNA"/>
</dbReference>
<dbReference type="GO" id="GO:0003700">
    <property type="term" value="F:DNA-binding transcription factor activity"/>
    <property type="evidence" value="ECO:0007669"/>
    <property type="project" value="InterPro"/>
</dbReference>
<dbReference type="InterPro" id="IPR009057">
    <property type="entry name" value="Homeodomain-like_sf"/>
</dbReference>
<name>A0A5R9GDT4_9BACL</name>
<dbReference type="Proteomes" id="UP000309676">
    <property type="component" value="Unassembled WGS sequence"/>
</dbReference>
<keyword evidence="2" id="KW-0238">DNA-binding</keyword>
<organism evidence="5 6">
    <name type="scientific">Paenibacillus antri</name>
    <dbReference type="NCBI Taxonomy" id="2582848"/>
    <lineage>
        <taxon>Bacteria</taxon>
        <taxon>Bacillati</taxon>
        <taxon>Bacillota</taxon>
        <taxon>Bacilli</taxon>
        <taxon>Bacillales</taxon>
        <taxon>Paenibacillaceae</taxon>
        <taxon>Paenibacillus</taxon>
    </lineage>
</organism>
<dbReference type="Gene3D" id="1.10.10.60">
    <property type="entry name" value="Homeodomain-like"/>
    <property type="match status" value="1"/>
</dbReference>
<dbReference type="SUPFAM" id="SSF51182">
    <property type="entry name" value="RmlC-like cupins"/>
    <property type="match status" value="1"/>
</dbReference>
<dbReference type="Pfam" id="PF12833">
    <property type="entry name" value="HTH_18"/>
    <property type="match status" value="1"/>
</dbReference>
<keyword evidence="1" id="KW-0805">Transcription regulation</keyword>
<accession>A0A5R9GDT4</accession>
<keyword evidence="6" id="KW-1185">Reference proteome</keyword>
<dbReference type="Gene3D" id="2.60.120.10">
    <property type="entry name" value="Jelly Rolls"/>
    <property type="match status" value="1"/>
</dbReference>
<evidence type="ECO:0000259" key="4">
    <source>
        <dbReference type="PROSITE" id="PS01124"/>
    </source>
</evidence>
<dbReference type="CDD" id="cd02208">
    <property type="entry name" value="cupin_RmlC-like"/>
    <property type="match status" value="1"/>
</dbReference>
<dbReference type="InterPro" id="IPR011051">
    <property type="entry name" value="RmlC_Cupin_sf"/>
</dbReference>
<dbReference type="SUPFAM" id="SSF46689">
    <property type="entry name" value="Homeodomain-like"/>
    <property type="match status" value="2"/>
</dbReference>
<dbReference type="InterPro" id="IPR018062">
    <property type="entry name" value="HTH_AraC-typ_CS"/>
</dbReference>
<evidence type="ECO:0000313" key="5">
    <source>
        <dbReference type="EMBL" id="TLS49535.1"/>
    </source>
</evidence>
<dbReference type="PANTHER" id="PTHR43280:SF2">
    <property type="entry name" value="HTH-TYPE TRANSCRIPTIONAL REGULATOR EXSA"/>
    <property type="match status" value="1"/>
</dbReference>
<evidence type="ECO:0000256" key="1">
    <source>
        <dbReference type="ARBA" id="ARBA00023015"/>
    </source>
</evidence>
<dbReference type="InterPro" id="IPR013096">
    <property type="entry name" value="Cupin_2"/>
</dbReference>
<evidence type="ECO:0000256" key="3">
    <source>
        <dbReference type="ARBA" id="ARBA00023163"/>
    </source>
</evidence>
<dbReference type="SMART" id="SM00342">
    <property type="entry name" value="HTH_ARAC"/>
    <property type="match status" value="1"/>
</dbReference>
<dbReference type="AlphaFoldDB" id="A0A5R9GDT4"/>
<protein>
    <submittedName>
        <fullName evidence="5">Helix-turn-helix domain-containing protein</fullName>
    </submittedName>
</protein>
<proteinExistence type="predicted"/>
<dbReference type="GO" id="GO:0043565">
    <property type="term" value="F:sequence-specific DNA binding"/>
    <property type="evidence" value="ECO:0007669"/>
    <property type="project" value="InterPro"/>
</dbReference>
<dbReference type="InterPro" id="IPR014710">
    <property type="entry name" value="RmlC-like_jellyroll"/>
</dbReference>
<dbReference type="InterPro" id="IPR018060">
    <property type="entry name" value="HTH_AraC"/>
</dbReference>
<reference evidence="5 6" key="1">
    <citation type="submission" date="2019-05" db="EMBL/GenBank/DDBJ databases">
        <authorList>
            <person name="Narsing Rao M.P."/>
            <person name="Li W.J."/>
        </authorList>
    </citation>
    <scope>NUCLEOTIDE SEQUENCE [LARGE SCALE GENOMIC DNA]</scope>
    <source>
        <strain evidence="5 6">SYSU_K30003</strain>
    </source>
</reference>
<evidence type="ECO:0000313" key="6">
    <source>
        <dbReference type="Proteomes" id="UP000309676"/>
    </source>
</evidence>
<keyword evidence="3" id="KW-0804">Transcription</keyword>
<feature type="domain" description="HTH araC/xylS-type" evidence="4">
    <location>
        <begin position="207"/>
        <end position="306"/>
    </location>
</feature>
<evidence type="ECO:0000256" key="2">
    <source>
        <dbReference type="ARBA" id="ARBA00023125"/>
    </source>
</evidence>
<dbReference type="PROSITE" id="PS00041">
    <property type="entry name" value="HTH_ARAC_FAMILY_1"/>
    <property type="match status" value="1"/>
</dbReference>
<dbReference type="Pfam" id="PF07883">
    <property type="entry name" value="Cupin_2"/>
    <property type="match status" value="1"/>
</dbReference>
<comment type="caution">
    <text evidence="5">The sequence shown here is derived from an EMBL/GenBank/DDBJ whole genome shotgun (WGS) entry which is preliminary data.</text>
</comment>
<dbReference type="RefSeq" id="WP_138196978.1">
    <property type="nucleotide sequence ID" value="NZ_VCIW01000020.1"/>
</dbReference>
<dbReference type="PROSITE" id="PS01124">
    <property type="entry name" value="HTH_ARAC_FAMILY_2"/>
    <property type="match status" value="1"/>
</dbReference>
<sequence>MSKFPYAVMRERQDALERLDIRVRWGRYDIRVLRFHLTTFPPGRVVEFHKHDEFEFHFIPRGRGKVVMETEEYALREGMFYLTGPGVMHYQEADAAEAMDELCLHVDIASRDVGDEALDAADRLEFAEADDCVGKLRAMPLAPTLDLHDAMRHFLEAYQACSEGSLGLYTTIKQHVVQILLKATLAYDAGETRPQLPSRDMKSYRYRLAMQYIRANYAGTVTLAGVAEKLNISSRQLQRIFKEVRGEGSFSSILEEVRLEAVCRKLAETDLSVERIAVSEGFSNGNYLHAVFRKRFGMTPSAYRKSHHHI</sequence>